<accession>A0A7W6F7R5</accession>
<evidence type="ECO:0000313" key="4">
    <source>
        <dbReference type="EMBL" id="GLS45447.1"/>
    </source>
</evidence>
<evidence type="ECO:0000313" key="7">
    <source>
        <dbReference type="Proteomes" id="UP001156881"/>
    </source>
</evidence>
<reference evidence="5 6" key="3">
    <citation type="submission" date="2020-08" db="EMBL/GenBank/DDBJ databases">
        <title>Genomic Encyclopedia of Type Strains, Phase IV (KMG-IV): sequencing the most valuable type-strain genomes for metagenomic binning, comparative biology and taxonomic classification.</title>
        <authorList>
            <person name="Goeker M."/>
        </authorList>
    </citation>
    <scope>NUCLEOTIDE SEQUENCE [LARGE SCALE GENOMIC DNA]</scope>
    <source>
        <strain evidence="5 6">DSM 24105</strain>
    </source>
</reference>
<evidence type="ECO:0000256" key="2">
    <source>
        <dbReference type="ARBA" id="ARBA00023315"/>
    </source>
</evidence>
<dbReference type="NCBIfam" id="NF002959">
    <property type="entry name" value="PRK03624.1"/>
    <property type="match status" value="1"/>
</dbReference>
<keyword evidence="7" id="KW-1185">Reference proteome</keyword>
<keyword evidence="5" id="KW-0687">Ribonucleoprotein</keyword>
<comment type="caution">
    <text evidence="5">The sequence shown here is derived from an EMBL/GenBank/DDBJ whole genome shotgun (WGS) entry which is preliminary data.</text>
</comment>
<dbReference type="PANTHER" id="PTHR43877">
    <property type="entry name" value="AMINOALKYLPHOSPHONATE N-ACETYLTRANSFERASE-RELATED-RELATED"/>
    <property type="match status" value="1"/>
</dbReference>
<dbReference type="Gene3D" id="3.40.630.30">
    <property type="match status" value="1"/>
</dbReference>
<dbReference type="PROSITE" id="PS51186">
    <property type="entry name" value="GNAT"/>
    <property type="match status" value="1"/>
</dbReference>
<sequence length="140" mass="15471">MDGTLSIRPFDEGDRGLVKALWIGCGLVVPYNDPDADIDLAAGRENSDVLVGCAADGSLVATAMVGHDGHRGWLYYVAVNPAHRDTGFGRIMVRAGEDWLRARGIRKAQLLVRETNTAVRAFYERIGWAESPRTVMERWL</sequence>
<evidence type="ECO:0000313" key="5">
    <source>
        <dbReference type="EMBL" id="MBB3903366.1"/>
    </source>
</evidence>
<proteinExistence type="predicted"/>
<reference evidence="4" key="4">
    <citation type="submission" date="2023-01" db="EMBL/GenBank/DDBJ databases">
        <title>Draft genome sequence of Methylobacterium brachythecii strain NBRC 107710.</title>
        <authorList>
            <person name="Sun Q."/>
            <person name="Mori K."/>
        </authorList>
    </citation>
    <scope>NUCLEOTIDE SEQUENCE</scope>
    <source>
        <strain evidence="4">NBRC 107710</strain>
    </source>
</reference>
<keyword evidence="5" id="KW-0689">Ribosomal protein</keyword>
<dbReference type="EMBL" id="BSPG01000022">
    <property type="protein sequence ID" value="GLS45447.1"/>
    <property type="molecule type" value="Genomic_DNA"/>
</dbReference>
<evidence type="ECO:0000256" key="1">
    <source>
        <dbReference type="ARBA" id="ARBA00022679"/>
    </source>
</evidence>
<gene>
    <name evidence="4" type="ORF">GCM10007884_34370</name>
    <name evidence="5" type="ORF">GGR33_002875</name>
</gene>
<evidence type="ECO:0000313" key="6">
    <source>
        <dbReference type="Proteomes" id="UP000517759"/>
    </source>
</evidence>
<dbReference type="InterPro" id="IPR050832">
    <property type="entry name" value="Bact_Acetyltransf"/>
</dbReference>
<organism evidence="5 6">
    <name type="scientific">Methylobacterium brachythecii</name>
    <dbReference type="NCBI Taxonomy" id="1176177"/>
    <lineage>
        <taxon>Bacteria</taxon>
        <taxon>Pseudomonadati</taxon>
        <taxon>Pseudomonadota</taxon>
        <taxon>Alphaproteobacteria</taxon>
        <taxon>Hyphomicrobiales</taxon>
        <taxon>Methylobacteriaceae</taxon>
        <taxon>Methylobacterium</taxon>
    </lineage>
</organism>
<keyword evidence="1" id="KW-0808">Transferase</keyword>
<dbReference type="CDD" id="cd04301">
    <property type="entry name" value="NAT_SF"/>
    <property type="match status" value="1"/>
</dbReference>
<reference evidence="4" key="1">
    <citation type="journal article" date="2014" name="Int. J. Syst. Evol. Microbiol.">
        <title>Complete genome of a new Firmicutes species belonging to the dominant human colonic microbiota ('Ruminococcus bicirculans') reveals two chromosomes and a selective capacity to utilize plant glucans.</title>
        <authorList>
            <consortium name="NISC Comparative Sequencing Program"/>
            <person name="Wegmann U."/>
            <person name="Louis P."/>
            <person name="Goesmann A."/>
            <person name="Henrissat B."/>
            <person name="Duncan S.H."/>
            <person name="Flint H.J."/>
        </authorList>
    </citation>
    <scope>NUCLEOTIDE SEQUENCE</scope>
    <source>
        <strain evidence="4">NBRC 107710</strain>
    </source>
</reference>
<dbReference type="Proteomes" id="UP001156881">
    <property type="component" value="Unassembled WGS sequence"/>
</dbReference>
<dbReference type="InterPro" id="IPR000182">
    <property type="entry name" value="GNAT_dom"/>
</dbReference>
<dbReference type="Proteomes" id="UP000517759">
    <property type="component" value="Unassembled WGS sequence"/>
</dbReference>
<dbReference type="GO" id="GO:0016747">
    <property type="term" value="F:acyltransferase activity, transferring groups other than amino-acyl groups"/>
    <property type="evidence" value="ECO:0007669"/>
    <property type="project" value="InterPro"/>
</dbReference>
<dbReference type="SUPFAM" id="SSF55729">
    <property type="entry name" value="Acyl-CoA N-acyltransferases (Nat)"/>
    <property type="match status" value="1"/>
</dbReference>
<name>A0A7W6F7R5_9HYPH</name>
<dbReference type="InterPro" id="IPR016181">
    <property type="entry name" value="Acyl_CoA_acyltransferase"/>
</dbReference>
<evidence type="ECO:0000259" key="3">
    <source>
        <dbReference type="PROSITE" id="PS51186"/>
    </source>
</evidence>
<dbReference type="AlphaFoldDB" id="A0A7W6F7R5"/>
<keyword evidence="2" id="KW-0012">Acyltransferase</keyword>
<dbReference type="RefSeq" id="WP_183506285.1">
    <property type="nucleotide sequence ID" value="NZ_BSPG01000022.1"/>
</dbReference>
<reference evidence="7" key="2">
    <citation type="journal article" date="2019" name="Int. J. Syst. Evol. Microbiol.">
        <title>The Global Catalogue of Microorganisms (GCM) 10K type strain sequencing project: providing services to taxonomists for standard genome sequencing and annotation.</title>
        <authorList>
            <consortium name="The Broad Institute Genomics Platform"/>
            <consortium name="The Broad Institute Genome Sequencing Center for Infectious Disease"/>
            <person name="Wu L."/>
            <person name="Ma J."/>
        </authorList>
    </citation>
    <scope>NUCLEOTIDE SEQUENCE [LARGE SCALE GENOMIC DNA]</scope>
    <source>
        <strain evidence="7">NBRC 107710</strain>
    </source>
</reference>
<dbReference type="Pfam" id="PF00583">
    <property type="entry name" value="Acetyltransf_1"/>
    <property type="match status" value="1"/>
</dbReference>
<dbReference type="EMBL" id="JACIDN010000005">
    <property type="protein sequence ID" value="MBB3903366.1"/>
    <property type="molecule type" value="Genomic_DNA"/>
</dbReference>
<dbReference type="GO" id="GO:0005840">
    <property type="term" value="C:ribosome"/>
    <property type="evidence" value="ECO:0007669"/>
    <property type="project" value="UniProtKB-KW"/>
</dbReference>
<feature type="domain" description="N-acetyltransferase" evidence="3">
    <location>
        <begin position="5"/>
        <end position="140"/>
    </location>
</feature>
<protein>
    <submittedName>
        <fullName evidence="4">GNAT family acetyltransferase</fullName>
    </submittedName>
    <submittedName>
        <fullName evidence="5">Ribosomal protein S18 acetylase RimI-like enzyme</fullName>
    </submittedName>
</protein>